<keyword evidence="3" id="KW-1185">Reference proteome</keyword>
<dbReference type="Proteomes" id="UP001596044">
    <property type="component" value="Unassembled WGS sequence"/>
</dbReference>
<reference evidence="3" key="1">
    <citation type="journal article" date="2019" name="Int. J. Syst. Evol. Microbiol.">
        <title>The Global Catalogue of Microorganisms (GCM) 10K type strain sequencing project: providing services to taxonomists for standard genome sequencing and annotation.</title>
        <authorList>
            <consortium name="The Broad Institute Genomics Platform"/>
            <consortium name="The Broad Institute Genome Sequencing Center for Infectious Disease"/>
            <person name="Wu L."/>
            <person name="Ma J."/>
        </authorList>
    </citation>
    <scope>NUCLEOTIDE SEQUENCE [LARGE SCALE GENOMIC DNA]</scope>
    <source>
        <strain evidence="3">KACC 11904</strain>
    </source>
</reference>
<dbReference type="Pfam" id="PF18754">
    <property type="entry name" value="Nmad3"/>
    <property type="match status" value="1"/>
</dbReference>
<accession>A0ABW0KIH8</accession>
<dbReference type="RefSeq" id="WP_377526805.1">
    <property type="nucleotide sequence ID" value="NZ_JBHSMJ010000058.1"/>
</dbReference>
<organism evidence="2 3">
    <name type="scientific">Paenibacillus aestuarii</name>
    <dbReference type="NCBI Taxonomy" id="516965"/>
    <lineage>
        <taxon>Bacteria</taxon>
        <taxon>Bacillati</taxon>
        <taxon>Bacillota</taxon>
        <taxon>Bacilli</taxon>
        <taxon>Bacillales</taxon>
        <taxon>Paenibacillaceae</taxon>
        <taxon>Paenibacillus</taxon>
    </lineage>
</organism>
<evidence type="ECO:0000313" key="3">
    <source>
        <dbReference type="Proteomes" id="UP001596044"/>
    </source>
</evidence>
<comment type="caution">
    <text evidence="2">The sequence shown here is derived from an EMBL/GenBank/DDBJ whole genome shotgun (WGS) entry which is preliminary data.</text>
</comment>
<dbReference type="InterPro" id="IPR041135">
    <property type="entry name" value="Nmad3"/>
</dbReference>
<evidence type="ECO:0000313" key="2">
    <source>
        <dbReference type="EMBL" id="MFC5452571.1"/>
    </source>
</evidence>
<evidence type="ECO:0000259" key="1">
    <source>
        <dbReference type="Pfam" id="PF18754"/>
    </source>
</evidence>
<name>A0ABW0KIH8_9BACL</name>
<gene>
    <name evidence="2" type="ORF">ACFPOG_30665</name>
</gene>
<proteinExistence type="predicted"/>
<dbReference type="EMBL" id="JBHSMJ010000058">
    <property type="protein sequence ID" value="MFC5452571.1"/>
    <property type="molecule type" value="Genomic_DNA"/>
</dbReference>
<protein>
    <recommendedName>
        <fullName evidence="1">Nucleotide modification associated domain-containing protein</fullName>
    </recommendedName>
</protein>
<sequence>MTRKVVLSRKGFDLSAGGKPSFIYGNRLITLPIPGDGTSGISYDRLRFDDQYSLQHVMREVGIPAYSDCHLDPDLHSATYSNRDDHWRPSFGQAEKQETRLKNGGVGPGDVFLFYGWFKEIQKGNNGRFQYVRNARDLHVIYGYMIVDSVLDLGDPKIEVPSYIQYHPHVMNRINYGKQNRIYSGIEAGLFQYHKDLVLTRQGESRSRWELPSFFAKEEFAAKVNRAKLPNGNVALDFIGRNSQELLITSSEQVLEWALNIIRRIPKG</sequence>
<feature type="domain" description="Nucleotide modification associated" evidence="1">
    <location>
        <begin position="4"/>
        <end position="223"/>
    </location>
</feature>